<name>A0A3B7MLR2_9CYAN</name>
<dbReference type="Gene3D" id="3.40.390.10">
    <property type="entry name" value="Collagenase (Catalytic Domain)"/>
    <property type="match status" value="1"/>
</dbReference>
<evidence type="ECO:0000313" key="2">
    <source>
        <dbReference type="EMBL" id="AXY68056.1"/>
    </source>
</evidence>
<organism evidence="2 3">
    <name type="scientific">Thermosynechococcus sichuanensis E542</name>
    <dbReference type="NCBI Taxonomy" id="2016101"/>
    <lineage>
        <taxon>Bacteria</taxon>
        <taxon>Bacillati</taxon>
        <taxon>Cyanobacteriota</taxon>
        <taxon>Cyanophyceae</taxon>
        <taxon>Acaryochloridales</taxon>
        <taxon>Thermosynechococcaceae</taxon>
        <taxon>Thermosynechococcus</taxon>
        <taxon>Thermosynechococcus sichuanensis</taxon>
    </lineage>
</organism>
<dbReference type="KEGG" id="tsq:D3A95_07895"/>
<gene>
    <name evidence="2" type="ORF">D3A95_07895</name>
</gene>
<dbReference type="Proteomes" id="UP000261812">
    <property type="component" value="Chromosome"/>
</dbReference>
<dbReference type="CDD" id="cd04279">
    <property type="entry name" value="ZnMc_MMP_like_1"/>
    <property type="match status" value="1"/>
</dbReference>
<dbReference type="SMART" id="SM00235">
    <property type="entry name" value="ZnMc"/>
    <property type="match status" value="1"/>
</dbReference>
<sequence length="239" mass="27200">MKHRWWLLVCIVALGLMLGGTQGNWESLAITANLTRQNIQLPAAVHYPLPPSLAEIPRKGEDYFDEVQPVEVGYLLWTEFPVTVAIEPPQWDPNHVWQAAAEQAVREWSAYLPLEVVDARLPANIRLLSQRPTDQHNRRARFAETSYELFVDSQGVLRHRCRVVVRPSQARKFVLGALRHELGHALGIWGHSPLPTDALYFAQVADPPPISQRDVNTLRRVYEQPTRLGQRLPELTPHG</sequence>
<keyword evidence="3" id="KW-1185">Reference proteome</keyword>
<evidence type="ECO:0000313" key="3">
    <source>
        <dbReference type="Proteomes" id="UP000261812"/>
    </source>
</evidence>
<dbReference type="InterPro" id="IPR006026">
    <property type="entry name" value="Peptidase_Metallo"/>
</dbReference>
<evidence type="ECO:0000259" key="1">
    <source>
        <dbReference type="SMART" id="SM00235"/>
    </source>
</evidence>
<dbReference type="RefSeq" id="WP_181494510.1">
    <property type="nucleotide sequence ID" value="NZ_CP032152.1"/>
</dbReference>
<dbReference type="GO" id="GO:0008270">
    <property type="term" value="F:zinc ion binding"/>
    <property type="evidence" value="ECO:0007669"/>
    <property type="project" value="InterPro"/>
</dbReference>
<dbReference type="AlphaFoldDB" id="A0A3B7MLR2"/>
<proteinExistence type="predicted"/>
<dbReference type="GO" id="GO:0006508">
    <property type="term" value="P:proteolysis"/>
    <property type="evidence" value="ECO:0007669"/>
    <property type="project" value="InterPro"/>
</dbReference>
<reference evidence="3" key="1">
    <citation type="submission" date="2018-09" db="EMBL/GenBank/DDBJ databases">
        <title>Complete genome sequence of thermophilic cyanobacteria strain Thermosynechococcus elongatus PKUAC-SCTE542.</title>
        <authorList>
            <person name="Liang Y."/>
            <person name="Tang J."/>
            <person name="Daroch M."/>
        </authorList>
    </citation>
    <scope>NUCLEOTIDE SEQUENCE [LARGE SCALE GENOMIC DNA]</scope>
    <source>
        <strain evidence="3">E542</strain>
    </source>
</reference>
<feature type="domain" description="Peptidase metallopeptidase" evidence="1">
    <location>
        <begin position="73"/>
        <end position="224"/>
    </location>
</feature>
<dbReference type="InterPro" id="IPR024079">
    <property type="entry name" value="MetalloPept_cat_dom_sf"/>
</dbReference>
<dbReference type="SUPFAM" id="SSF55486">
    <property type="entry name" value="Metalloproteases ('zincins'), catalytic domain"/>
    <property type="match status" value="1"/>
</dbReference>
<dbReference type="GO" id="GO:0008237">
    <property type="term" value="F:metallopeptidase activity"/>
    <property type="evidence" value="ECO:0007669"/>
    <property type="project" value="InterPro"/>
</dbReference>
<dbReference type="EMBL" id="CP032152">
    <property type="protein sequence ID" value="AXY68056.1"/>
    <property type="molecule type" value="Genomic_DNA"/>
</dbReference>
<accession>A0A3B7MLR2</accession>
<protein>
    <submittedName>
        <fullName evidence="2">Peptidase</fullName>
    </submittedName>
</protein>